<proteinExistence type="predicted"/>
<reference evidence="2" key="1">
    <citation type="journal article" date="2019" name="Int. J. Syst. Evol. Microbiol.">
        <title>The Global Catalogue of Microorganisms (GCM) 10K type strain sequencing project: providing services to taxonomists for standard genome sequencing and annotation.</title>
        <authorList>
            <consortium name="The Broad Institute Genomics Platform"/>
            <consortium name="The Broad Institute Genome Sequencing Center for Infectious Disease"/>
            <person name="Wu L."/>
            <person name="Ma J."/>
        </authorList>
    </citation>
    <scope>NUCLEOTIDE SEQUENCE [LARGE SCALE GENOMIC DNA]</scope>
    <source>
        <strain evidence="2">CGMCC 4.7178</strain>
    </source>
</reference>
<keyword evidence="2" id="KW-1185">Reference proteome</keyword>
<protein>
    <submittedName>
        <fullName evidence="1">Uncharacterized protein</fullName>
    </submittedName>
</protein>
<evidence type="ECO:0000313" key="2">
    <source>
        <dbReference type="Proteomes" id="UP000631535"/>
    </source>
</evidence>
<sequence length="87" mass="9838">MRSEETVFVGGPMDGRVLPVLVGANGRPPKTYEVPVPSTESGPETVHVYRLEPATHTPRLRLPRGWRYVHEPGARPRGKLKWPWSRT</sequence>
<dbReference type="Proteomes" id="UP000631535">
    <property type="component" value="Unassembled WGS sequence"/>
</dbReference>
<dbReference type="RefSeq" id="WP_189037417.1">
    <property type="nucleotide sequence ID" value="NZ_BMMP01000008.1"/>
</dbReference>
<comment type="caution">
    <text evidence="1">The sequence shown here is derived from an EMBL/GenBank/DDBJ whole genome shotgun (WGS) entry which is preliminary data.</text>
</comment>
<name>A0ABQ2MCY4_9ACTN</name>
<dbReference type="EMBL" id="BMMP01000008">
    <property type="protein sequence ID" value="GGO49673.1"/>
    <property type="molecule type" value="Genomic_DNA"/>
</dbReference>
<gene>
    <name evidence="1" type="ORF">GCM10012287_27570</name>
</gene>
<organism evidence="1 2">
    <name type="scientific">Streptomyces daqingensis</name>
    <dbReference type="NCBI Taxonomy" id="1472640"/>
    <lineage>
        <taxon>Bacteria</taxon>
        <taxon>Bacillati</taxon>
        <taxon>Actinomycetota</taxon>
        <taxon>Actinomycetes</taxon>
        <taxon>Kitasatosporales</taxon>
        <taxon>Streptomycetaceae</taxon>
        <taxon>Streptomyces</taxon>
    </lineage>
</organism>
<evidence type="ECO:0000313" key="1">
    <source>
        <dbReference type="EMBL" id="GGO49673.1"/>
    </source>
</evidence>
<accession>A0ABQ2MCY4</accession>